<dbReference type="GO" id="GO:0005886">
    <property type="term" value="C:plasma membrane"/>
    <property type="evidence" value="ECO:0007669"/>
    <property type="project" value="UniProtKB-SubCell"/>
</dbReference>
<dbReference type="Pfam" id="PF25323">
    <property type="entry name" value="6TM_PilS"/>
    <property type="match status" value="1"/>
</dbReference>
<organism evidence="12 13">
    <name type="scientific">Steroidobacter denitrificans</name>
    <dbReference type="NCBI Taxonomy" id="465721"/>
    <lineage>
        <taxon>Bacteria</taxon>
        <taxon>Pseudomonadati</taxon>
        <taxon>Pseudomonadota</taxon>
        <taxon>Gammaproteobacteria</taxon>
        <taxon>Steroidobacterales</taxon>
        <taxon>Steroidobacteraceae</taxon>
        <taxon>Steroidobacter</taxon>
    </lineage>
</organism>
<keyword evidence="9" id="KW-0067">ATP-binding</keyword>
<dbReference type="Proteomes" id="UP000070250">
    <property type="component" value="Chromosome"/>
</dbReference>
<evidence type="ECO:0000256" key="3">
    <source>
        <dbReference type="ARBA" id="ARBA00012438"/>
    </source>
</evidence>
<proteinExistence type="predicted"/>
<evidence type="ECO:0000259" key="11">
    <source>
        <dbReference type="PROSITE" id="PS50109"/>
    </source>
</evidence>
<reference evidence="12 13" key="1">
    <citation type="submission" date="2015-06" db="EMBL/GenBank/DDBJ databases">
        <title>A Comprehensive Approach to Explore the Metabolic and Phylogenetic Diversity of Bacterial Steroid Degradation in the Environment: Testosterone as an Example.</title>
        <authorList>
            <person name="Yang F.-C."/>
            <person name="Chen Y.-L."/>
            <person name="Yu C.-P."/>
            <person name="Tang S.-L."/>
            <person name="Wang P.-H."/>
            <person name="Ismail W."/>
            <person name="Wang C.-H."/>
            <person name="Yang C.-Y."/>
            <person name="Chiang Y.-R."/>
        </authorList>
    </citation>
    <scope>NUCLEOTIDE SEQUENCE [LARGE SCALE GENOMIC DNA]</scope>
    <source>
        <strain evidence="12 13">DSM 18526</strain>
    </source>
</reference>
<name>A0A127F657_STEDE</name>
<keyword evidence="6 12" id="KW-0808">Transferase</keyword>
<sequence length="412" mass="45082">MLNRASLPFLRLLCNLRWLAVIGQAAAIMLTTGPMHITLATTPLWAGTGSLASFNVYAMRRVRQGRDPEPAEIFVHILFDIVILTWMIFWSGGIENPFSSLFLLPIALSILALPAGWIWSTAFAGGIGYGISAWFGPELPHVHGAFGDAFSLHKLGMLANFVASAGVVLFFFTRMATAWRHSEREIASLRERFTRNEGILALATHAASVAHELNTPLGTLTLMVDDLLHESGSDEQREDYATMKALLEVCRDRVRELAAPAESESRRGDAARVDLERVIERWQLVRPTIELHRTGTIAGYEKVDPAVGHLLQALLNNAADAGEQANVPRVDLDLHADGSDLRGEVRDYGVGFKQAQPLLPATLFRTSKPDGLGIGLALSHATVERLGGELSMQAPEEGRGVRISFRLPLARS</sequence>
<dbReference type="InterPro" id="IPR003661">
    <property type="entry name" value="HisK_dim/P_dom"/>
</dbReference>
<evidence type="ECO:0000256" key="5">
    <source>
        <dbReference type="ARBA" id="ARBA00022553"/>
    </source>
</evidence>
<dbReference type="InterPro" id="IPR005467">
    <property type="entry name" value="His_kinase_dom"/>
</dbReference>
<evidence type="ECO:0000256" key="8">
    <source>
        <dbReference type="ARBA" id="ARBA00022777"/>
    </source>
</evidence>
<dbReference type="GO" id="GO:0000155">
    <property type="term" value="F:phosphorelay sensor kinase activity"/>
    <property type="evidence" value="ECO:0007669"/>
    <property type="project" value="InterPro"/>
</dbReference>
<keyword evidence="5" id="KW-0597">Phosphoprotein</keyword>
<keyword evidence="10" id="KW-1133">Transmembrane helix</keyword>
<dbReference type="CDD" id="cd00082">
    <property type="entry name" value="HisKA"/>
    <property type="match status" value="1"/>
</dbReference>
<evidence type="ECO:0000256" key="9">
    <source>
        <dbReference type="ARBA" id="ARBA00022840"/>
    </source>
</evidence>
<dbReference type="PATRIC" id="fig|465721.4.peg.461"/>
<dbReference type="Pfam" id="PF02518">
    <property type="entry name" value="HATPase_c"/>
    <property type="match status" value="1"/>
</dbReference>
<feature type="domain" description="Histidine kinase" evidence="11">
    <location>
        <begin position="208"/>
        <end position="411"/>
    </location>
</feature>
<evidence type="ECO:0000256" key="10">
    <source>
        <dbReference type="SAM" id="Phobius"/>
    </source>
</evidence>
<protein>
    <recommendedName>
        <fullName evidence="3">histidine kinase</fullName>
        <ecNumber evidence="3">2.7.13.3</ecNumber>
    </recommendedName>
</protein>
<keyword evidence="7" id="KW-0547">Nucleotide-binding</keyword>
<feature type="transmembrane region" description="Helical" evidence="10">
    <location>
        <begin position="155"/>
        <end position="172"/>
    </location>
</feature>
<evidence type="ECO:0000256" key="2">
    <source>
        <dbReference type="ARBA" id="ARBA00004651"/>
    </source>
</evidence>
<dbReference type="GO" id="GO:0005524">
    <property type="term" value="F:ATP binding"/>
    <property type="evidence" value="ECO:0007669"/>
    <property type="project" value="UniProtKB-KW"/>
</dbReference>
<evidence type="ECO:0000256" key="7">
    <source>
        <dbReference type="ARBA" id="ARBA00022741"/>
    </source>
</evidence>
<dbReference type="EC" id="2.7.13.3" evidence="3"/>
<dbReference type="STRING" id="465721.ACG33_02115"/>
<dbReference type="EMBL" id="CP011971">
    <property type="protein sequence ID" value="AMN45924.1"/>
    <property type="molecule type" value="Genomic_DNA"/>
</dbReference>
<keyword evidence="4" id="KW-1003">Cell membrane</keyword>
<keyword evidence="10" id="KW-0472">Membrane</keyword>
<dbReference type="FunFam" id="1.10.287.130:FF:000121">
    <property type="entry name" value="Histidine kinase sensor protein"/>
    <property type="match status" value="1"/>
</dbReference>
<dbReference type="SMART" id="SM00387">
    <property type="entry name" value="HATPase_c"/>
    <property type="match status" value="1"/>
</dbReference>
<evidence type="ECO:0000313" key="13">
    <source>
        <dbReference type="Proteomes" id="UP000070250"/>
    </source>
</evidence>
<dbReference type="Gene3D" id="3.30.565.10">
    <property type="entry name" value="Histidine kinase-like ATPase, C-terminal domain"/>
    <property type="match status" value="1"/>
</dbReference>
<evidence type="ECO:0000256" key="1">
    <source>
        <dbReference type="ARBA" id="ARBA00000085"/>
    </source>
</evidence>
<gene>
    <name evidence="12" type="ORF">ACG33_02115</name>
</gene>
<dbReference type="SUPFAM" id="SSF55874">
    <property type="entry name" value="ATPase domain of HSP90 chaperone/DNA topoisomerase II/histidine kinase"/>
    <property type="match status" value="1"/>
</dbReference>
<keyword evidence="8 12" id="KW-0418">Kinase</keyword>
<feature type="transmembrane region" description="Helical" evidence="10">
    <location>
        <begin position="71"/>
        <end position="90"/>
    </location>
</feature>
<dbReference type="PANTHER" id="PTHR44936:SF10">
    <property type="entry name" value="SENSOR PROTEIN RSTB"/>
    <property type="match status" value="1"/>
</dbReference>
<dbReference type="OrthoDB" id="9785252at2"/>
<dbReference type="PROSITE" id="PS50109">
    <property type="entry name" value="HIS_KIN"/>
    <property type="match status" value="1"/>
</dbReference>
<dbReference type="InterPro" id="IPR036890">
    <property type="entry name" value="HATPase_C_sf"/>
</dbReference>
<dbReference type="InterPro" id="IPR036097">
    <property type="entry name" value="HisK_dim/P_sf"/>
</dbReference>
<dbReference type="InterPro" id="IPR004358">
    <property type="entry name" value="Sig_transdc_His_kin-like_C"/>
</dbReference>
<comment type="subcellular location">
    <subcellularLocation>
        <location evidence="2">Cell membrane</location>
        <topology evidence="2">Multi-pass membrane protein</topology>
    </subcellularLocation>
</comment>
<feature type="transmembrane region" description="Helical" evidence="10">
    <location>
        <begin position="37"/>
        <end position="59"/>
    </location>
</feature>
<evidence type="ECO:0000256" key="6">
    <source>
        <dbReference type="ARBA" id="ARBA00022679"/>
    </source>
</evidence>
<dbReference type="SUPFAM" id="SSF47384">
    <property type="entry name" value="Homodimeric domain of signal transducing histidine kinase"/>
    <property type="match status" value="1"/>
</dbReference>
<accession>A0A127F657</accession>
<dbReference type="PRINTS" id="PR00344">
    <property type="entry name" value="BCTRLSENSOR"/>
</dbReference>
<dbReference type="InterPro" id="IPR003594">
    <property type="entry name" value="HATPase_dom"/>
</dbReference>
<comment type="catalytic activity">
    <reaction evidence="1">
        <text>ATP + protein L-histidine = ADP + protein N-phospho-L-histidine.</text>
        <dbReference type="EC" id="2.7.13.3"/>
    </reaction>
</comment>
<dbReference type="AlphaFoldDB" id="A0A127F657"/>
<dbReference type="PANTHER" id="PTHR44936">
    <property type="entry name" value="SENSOR PROTEIN CREC"/>
    <property type="match status" value="1"/>
</dbReference>
<keyword evidence="10" id="KW-0812">Transmembrane</keyword>
<evidence type="ECO:0000256" key="4">
    <source>
        <dbReference type="ARBA" id="ARBA00022475"/>
    </source>
</evidence>
<keyword evidence="13" id="KW-1185">Reference proteome</keyword>
<dbReference type="KEGG" id="sdf:ACG33_02115"/>
<feature type="transmembrane region" description="Helical" evidence="10">
    <location>
        <begin position="118"/>
        <end position="135"/>
    </location>
</feature>
<feature type="transmembrane region" description="Helical" evidence="10">
    <location>
        <begin position="12"/>
        <end position="31"/>
    </location>
</feature>
<evidence type="ECO:0000313" key="12">
    <source>
        <dbReference type="EMBL" id="AMN45924.1"/>
    </source>
</evidence>
<dbReference type="InterPro" id="IPR050980">
    <property type="entry name" value="2C_sensor_his_kinase"/>
</dbReference>
<dbReference type="Gene3D" id="1.10.287.130">
    <property type="match status" value="1"/>
</dbReference>